<accession>A0A1Y2FJU4</accession>
<dbReference type="EMBL" id="MCFI01000006">
    <property type="protein sequence ID" value="ORY84220.1"/>
    <property type="molecule type" value="Genomic_DNA"/>
</dbReference>
<proteinExistence type="predicted"/>
<dbReference type="InterPro" id="IPR011016">
    <property type="entry name" value="Znf_RING-CH"/>
</dbReference>
<feature type="region of interest" description="Disordered" evidence="9">
    <location>
        <begin position="299"/>
        <end position="320"/>
    </location>
</feature>
<keyword evidence="2 10" id="KW-0812">Transmembrane</keyword>
<keyword evidence="3" id="KW-0479">Metal-binding</keyword>
<dbReference type="OMA" id="KRYCWVC"/>
<feature type="compositionally biased region" description="Polar residues" evidence="9">
    <location>
        <begin position="1"/>
        <end position="10"/>
    </location>
</feature>
<feature type="domain" description="RING-type" evidence="11">
    <location>
        <begin position="62"/>
        <end position="117"/>
    </location>
</feature>
<evidence type="ECO:0000256" key="1">
    <source>
        <dbReference type="ARBA" id="ARBA00004141"/>
    </source>
</evidence>
<evidence type="ECO:0000256" key="5">
    <source>
        <dbReference type="ARBA" id="ARBA00022833"/>
    </source>
</evidence>
<feature type="region of interest" description="Disordered" evidence="9">
    <location>
        <begin position="1"/>
        <end position="32"/>
    </location>
</feature>
<keyword evidence="14" id="KW-1185">Reference proteome</keyword>
<protein>
    <submittedName>
        <fullName evidence="13">Uncharacterized protein</fullName>
    </submittedName>
</protein>
<dbReference type="GeneID" id="63783312"/>
<dbReference type="Proteomes" id="UP000193685">
    <property type="component" value="Unassembled WGS sequence"/>
</dbReference>
<comment type="subcellular location">
    <subcellularLocation>
        <location evidence="1">Membrane</location>
        <topology evidence="1">Multi-pass membrane protein</topology>
    </subcellularLocation>
</comment>
<dbReference type="OrthoDB" id="5817083at2759"/>
<dbReference type="SMART" id="SM00744">
    <property type="entry name" value="RINGv"/>
    <property type="match status" value="1"/>
</dbReference>
<organism evidence="13 14">
    <name type="scientific">Protomyces lactucae-debilis</name>
    <dbReference type="NCBI Taxonomy" id="2754530"/>
    <lineage>
        <taxon>Eukaryota</taxon>
        <taxon>Fungi</taxon>
        <taxon>Dikarya</taxon>
        <taxon>Ascomycota</taxon>
        <taxon>Taphrinomycotina</taxon>
        <taxon>Taphrinomycetes</taxon>
        <taxon>Taphrinales</taxon>
        <taxon>Protomycetaceae</taxon>
        <taxon>Protomyces</taxon>
    </lineage>
</organism>
<dbReference type="Gene3D" id="3.30.40.10">
    <property type="entry name" value="Zinc/RING finger domain, C3HC4 (zinc finger)"/>
    <property type="match status" value="1"/>
</dbReference>
<evidence type="ECO:0000256" key="6">
    <source>
        <dbReference type="ARBA" id="ARBA00022989"/>
    </source>
</evidence>
<evidence type="ECO:0000256" key="4">
    <source>
        <dbReference type="ARBA" id="ARBA00022771"/>
    </source>
</evidence>
<evidence type="ECO:0000256" key="10">
    <source>
        <dbReference type="SAM" id="Phobius"/>
    </source>
</evidence>
<evidence type="ECO:0000256" key="7">
    <source>
        <dbReference type="ARBA" id="ARBA00023136"/>
    </source>
</evidence>
<dbReference type="PROSITE" id="PS50089">
    <property type="entry name" value="ZF_RING_2"/>
    <property type="match status" value="1"/>
</dbReference>
<dbReference type="InterPro" id="IPR013083">
    <property type="entry name" value="Znf_RING/FYVE/PHD"/>
</dbReference>
<evidence type="ECO:0000256" key="3">
    <source>
        <dbReference type="ARBA" id="ARBA00022723"/>
    </source>
</evidence>
<evidence type="ECO:0000256" key="2">
    <source>
        <dbReference type="ARBA" id="ARBA00022692"/>
    </source>
</evidence>
<feature type="domain" description="RING-CH-type" evidence="12">
    <location>
        <begin position="54"/>
        <end position="123"/>
    </location>
</feature>
<evidence type="ECO:0000313" key="14">
    <source>
        <dbReference type="Proteomes" id="UP000193685"/>
    </source>
</evidence>
<evidence type="ECO:0000313" key="13">
    <source>
        <dbReference type="EMBL" id="ORY84220.1"/>
    </source>
</evidence>
<dbReference type="PANTHER" id="PTHR46283">
    <property type="entry name" value="E3 UBIQUITIN-PROTEIN LIGASE MARCH5"/>
    <property type="match status" value="1"/>
</dbReference>
<evidence type="ECO:0000256" key="9">
    <source>
        <dbReference type="SAM" id="MobiDB-lite"/>
    </source>
</evidence>
<evidence type="ECO:0000259" key="12">
    <source>
        <dbReference type="PROSITE" id="PS51292"/>
    </source>
</evidence>
<dbReference type="Pfam" id="PF12906">
    <property type="entry name" value="RINGv"/>
    <property type="match status" value="1"/>
</dbReference>
<gene>
    <name evidence="13" type="ORF">BCR37DRAFT_260063</name>
</gene>
<dbReference type="GO" id="GO:0016020">
    <property type="term" value="C:membrane"/>
    <property type="evidence" value="ECO:0007669"/>
    <property type="project" value="UniProtKB-SubCell"/>
</dbReference>
<dbReference type="GO" id="GO:0008270">
    <property type="term" value="F:zinc ion binding"/>
    <property type="evidence" value="ECO:0007669"/>
    <property type="project" value="UniProtKB-KW"/>
</dbReference>
<comment type="caution">
    <text evidence="13">The sequence shown here is derived from an EMBL/GenBank/DDBJ whole genome shotgun (WGS) entry which is preliminary data.</text>
</comment>
<keyword evidence="7 10" id="KW-0472">Membrane</keyword>
<dbReference type="SUPFAM" id="SSF57850">
    <property type="entry name" value="RING/U-box"/>
    <property type="match status" value="1"/>
</dbReference>
<keyword evidence="6 10" id="KW-1133">Transmembrane helix</keyword>
<dbReference type="AlphaFoldDB" id="A0A1Y2FJU4"/>
<evidence type="ECO:0000259" key="11">
    <source>
        <dbReference type="PROSITE" id="PS50089"/>
    </source>
</evidence>
<dbReference type="InterPro" id="IPR001841">
    <property type="entry name" value="Znf_RING"/>
</dbReference>
<name>A0A1Y2FJU4_PROLT</name>
<feature type="compositionally biased region" description="Low complexity" evidence="9">
    <location>
        <begin position="18"/>
        <end position="27"/>
    </location>
</feature>
<sequence length="420" mass="47570">MSSSFQSQVARHSRRTSAAESELAAASEQDRGHLNTYDDGVVELARQPLQSTDDEQIDLRRCWICFEEEVVSDAALMRSGWRRPCGCTLVAHEECLLTWVDESHSQLTRPVRCPQCKQAYRIKSKHSWGVSWMARGDSLITKALLATIPLGLCQAFGVTCCYYGQQAMVDVLGPDAFFALVERLQPSDLIRFNLAAGIIPFALVGSRFHIFNFVLPLIPSLVCFSDSSFIEARTPMGTSPALWICVLPWFRNCYALTWRLCFANLENRWKREAGLIKAGQREITPGVFLRNQPVRQAPAAQEMPPPQDLGEQQAQLEQEQDDEEDAVVERWLMIEAPVLARRVAGALLLPKFSVWCSHILVRWVPGFKARYPHRFQRVLIGGAAFVVAKDVLSLLYLYTRAKGRLTRHIENQSKGRQQRH</sequence>
<dbReference type="PROSITE" id="PS51292">
    <property type="entry name" value="ZF_RING_CH"/>
    <property type="match status" value="1"/>
</dbReference>
<reference evidence="13 14" key="1">
    <citation type="submission" date="2016-07" db="EMBL/GenBank/DDBJ databases">
        <title>Pervasive Adenine N6-methylation of Active Genes in Fungi.</title>
        <authorList>
            <consortium name="DOE Joint Genome Institute"/>
            <person name="Mondo S.J."/>
            <person name="Dannebaum R.O."/>
            <person name="Kuo R.C."/>
            <person name="Labutti K."/>
            <person name="Haridas S."/>
            <person name="Kuo A."/>
            <person name="Salamov A."/>
            <person name="Ahrendt S.R."/>
            <person name="Lipzen A."/>
            <person name="Sullivan W."/>
            <person name="Andreopoulos W.B."/>
            <person name="Clum A."/>
            <person name="Lindquist E."/>
            <person name="Daum C."/>
            <person name="Ramamoorthy G.K."/>
            <person name="Gryganskyi A."/>
            <person name="Culley D."/>
            <person name="Magnuson J.K."/>
            <person name="James T.Y."/>
            <person name="O'Malley M.A."/>
            <person name="Stajich J.E."/>
            <person name="Spatafora J.W."/>
            <person name="Visel A."/>
            <person name="Grigoriev I.V."/>
        </authorList>
    </citation>
    <scope>NUCLEOTIDE SEQUENCE [LARGE SCALE GENOMIC DNA]</scope>
    <source>
        <strain evidence="13 14">12-1054</strain>
    </source>
</reference>
<evidence type="ECO:0000256" key="8">
    <source>
        <dbReference type="PROSITE-ProRule" id="PRU00175"/>
    </source>
</evidence>
<keyword evidence="4 8" id="KW-0863">Zinc-finger</keyword>
<feature type="compositionally biased region" description="Low complexity" evidence="9">
    <location>
        <begin position="299"/>
        <end position="317"/>
    </location>
</feature>
<feature type="transmembrane region" description="Helical" evidence="10">
    <location>
        <begin position="378"/>
        <end position="398"/>
    </location>
</feature>
<dbReference type="RefSeq" id="XP_040726238.1">
    <property type="nucleotide sequence ID" value="XM_040866713.1"/>
</dbReference>
<keyword evidence="5" id="KW-0862">Zinc</keyword>